<comment type="caution">
    <text evidence="2">The sequence shown here is derived from an EMBL/GenBank/DDBJ whole genome shotgun (WGS) entry which is preliminary data.</text>
</comment>
<accession>A0A918B0M3</accession>
<dbReference type="Proteomes" id="UP000654123">
    <property type="component" value="Unassembled WGS sequence"/>
</dbReference>
<keyword evidence="1" id="KW-0472">Membrane</keyword>
<organism evidence="2 3">
    <name type="scientific">Streptomyces roseolilacinus</name>
    <dbReference type="NCBI Taxonomy" id="66904"/>
    <lineage>
        <taxon>Bacteria</taxon>
        <taxon>Bacillati</taxon>
        <taxon>Actinomycetota</taxon>
        <taxon>Actinomycetes</taxon>
        <taxon>Kitasatosporales</taxon>
        <taxon>Streptomycetaceae</taxon>
        <taxon>Streptomyces</taxon>
    </lineage>
</organism>
<evidence type="ECO:0000313" key="3">
    <source>
        <dbReference type="Proteomes" id="UP000654123"/>
    </source>
</evidence>
<proteinExistence type="predicted"/>
<feature type="transmembrane region" description="Helical" evidence="1">
    <location>
        <begin position="26"/>
        <end position="46"/>
    </location>
</feature>
<keyword evidence="1" id="KW-1133">Transmembrane helix</keyword>
<gene>
    <name evidence="2" type="ORF">GCM10010249_29010</name>
</gene>
<sequence>MPRADSFGALPPAGVVVDDVRMTDRISAVISAFGVLASVLVFVMAVDEYRSGASALWIAGGAAIFLSAAYALVRDVLRLRPGRTD</sequence>
<reference evidence="2" key="1">
    <citation type="journal article" date="2014" name="Int. J. Syst. Evol. Microbiol.">
        <title>Complete genome sequence of Corynebacterium casei LMG S-19264T (=DSM 44701T), isolated from a smear-ripened cheese.</title>
        <authorList>
            <consortium name="US DOE Joint Genome Institute (JGI-PGF)"/>
            <person name="Walter F."/>
            <person name="Albersmeier A."/>
            <person name="Kalinowski J."/>
            <person name="Ruckert C."/>
        </authorList>
    </citation>
    <scope>NUCLEOTIDE SEQUENCE</scope>
    <source>
        <strain evidence="2">JCM 4335</strain>
    </source>
</reference>
<dbReference type="EMBL" id="BMSV01000005">
    <property type="protein sequence ID" value="GGQ08776.1"/>
    <property type="molecule type" value="Genomic_DNA"/>
</dbReference>
<evidence type="ECO:0000313" key="2">
    <source>
        <dbReference type="EMBL" id="GGQ08776.1"/>
    </source>
</evidence>
<keyword evidence="3" id="KW-1185">Reference proteome</keyword>
<evidence type="ECO:0000256" key="1">
    <source>
        <dbReference type="SAM" id="Phobius"/>
    </source>
</evidence>
<reference evidence="2" key="2">
    <citation type="submission" date="2020-09" db="EMBL/GenBank/DDBJ databases">
        <authorList>
            <person name="Sun Q."/>
            <person name="Ohkuma M."/>
        </authorList>
    </citation>
    <scope>NUCLEOTIDE SEQUENCE</scope>
    <source>
        <strain evidence="2">JCM 4335</strain>
    </source>
</reference>
<protein>
    <submittedName>
        <fullName evidence="2">Uncharacterized protein</fullName>
    </submittedName>
</protein>
<keyword evidence="1" id="KW-0812">Transmembrane</keyword>
<dbReference type="AlphaFoldDB" id="A0A918B0M3"/>
<name>A0A918B0M3_9ACTN</name>
<feature type="transmembrane region" description="Helical" evidence="1">
    <location>
        <begin position="52"/>
        <end position="73"/>
    </location>
</feature>